<accession>X1N3K4</accession>
<dbReference type="PANTHER" id="PTHR11669">
    <property type="entry name" value="REPLICATION FACTOR C / DNA POLYMERASE III GAMMA-TAU SUBUNIT"/>
    <property type="match status" value="1"/>
</dbReference>
<evidence type="ECO:0008006" key="2">
    <source>
        <dbReference type="Google" id="ProtNLM"/>
    </source>
</evidence>
<dbReference type="GO" id="GO:0006261">
    <property type="term" value="P:DNA-templated DNA replication"/>
    <property type="evidence" value="ECO:0007669"/>
    <property type="project" value="TreeGrafter"/>
</dbReference>
<protein>
    <recommendedName>
        <fullName evidence="2">DNA polymerase III subunit delta</fullName>
    </recommendedName>
</protein>
<organism evidence="1">
    <name type="scientific">marine sediment metagenome</name>
    <dbReference type="NCBI Taxonomy" id="412755"/>
    <lineage>
        <taxon>unclassified sequences</taxon>
        <taxon>metagenomes</taxon>
        <taxon>ecological metagenomes</taxon>
    </lineage>
</organism>
<dbReference type="Gene3D" id="3.40.50.300">
    <property type="entry name" value="P-loop containing nucleotide triphosphate hydrolases"/>
    <property type="match status" value="1"/>
</dbReference>
<feature type="non-terminal residue" evidence="1">
    <location>
        <position position="276"/>
    </location>
</feature>
<name>X1N3K4_9ZZZZ</name>
<dbReference type="Pfam" id="PF13177">
    <property type="entry name" value="DNA_pol3_delta2"/>
    <property type="match status" value="1"/>
</dbReference>
<feature type="non-terminal residue" evidence="1">
    <location>
        <position position="1"/>
    </location>
</feature>
<proteinExistence type="predicted"/>
<comment type="caution">
    <text evidence="1">The sequence shown here is derived from an EMBL/GenBank/DDBJ whole genome shotgun (WGS) entry which is preliminary data.</text>
</comment>
<dbReference type="InterPro" id="IPR027417">
    <property type="entry name" value="P-loop_NTPase"/>
</dbReference>
<dbReference type="SUPFAM" id="SSF52540">
    <property type="entry name" value="P-loop containing nucleoside triphosphate hydrolases"/>
    <property type="match status" value="1"/>
</dbReference>
<dbReference type="EMBL" id="BARV01010508">
    <property type="protein sequence ID" value="GAI13184.1"/>
    <property type="molecule type" value="Genomic_DNA"/>
</dbReference>
<reference evidence="1" key="1">
    <citation type="journal article" date="2014" name="Front. Microbiol.">
        <title>High frequency of phylogenetically diverse reductive dehalogenase-homologous genes in deep subseafloor sedimentary metagenomes.</title>
        <authorList>
            <person name="Kawai M."/>
            <person name="Futagami T."/>
            <person name="Toyoda A."/>
            <person name="Takaki Y."/>
            <person name="Nishi S."/>
            <person name="Hori S."/>
            <person name="Arai W."/>
            <person name="Tsubouchi T."/>
            <person name="Morono Y."/>
            <person name="Uchiyama I."/>
            <person name="Ito T."/>
            <person name="Fujiyama A."/>
            <person name="Inagaki F."/>
            <person name="Takami H."/>
        </authorList>
    </citation>
    <scope>NUCLEOTIDE SEQUENCE</scope>
    <source>
        <strain evidence="1">Expedition CK06-06</strain>
    </source>
</reference>
<dbReference type="AlphaFoldDB" id="X1N3K4"/>
<gene>
    <name evidence="1" type="ORF">S06H3_20315</name>
</gene>
<dbReference type="InterPro" id="IPR050238">
    <property type="entry name" value="DNA_Rep/Repair_Clamp_Loader"/>
</dbReference>
<evidence type="ECO:0000313" key="1">
    <source>
        <dbReference type="EMBL" id="GAI13184.1"/>
    </source>
</evidence>
<sequence length="276" mass="30925">ALGKWAHAYIFAGPEGVGKFKTACEWAKLLLCQNPVIDNDFADSCGSCRACQLFEAGSHPDFNHIYKELREFTKDGKGKPPPVDLPIDVIREFLIPKVSTRPTLSQRKVFVLSEAERLNDASQNCLLKVLEEPPEYCSIILLCTRLERLLPTTKSRSQIIRFGPIDEEQIIEILQQMDIEEKQARYFARLAQGSLGAACQWAELELAEANLYETKKELVSSLADYEIADALSLAQKLLEKSKKIAGVWTNLDKATSKTDINRRAAKTLVQIIISAL</sequence>
<dbReference type="PANTHER" id="PTHR11669:SF8">
    <property type="entry name" value="DNA POLYMERASE III SUBUNIT DELTA"/>
    <property type="match status" value="1"/>
</dbReference>